<evidence type="ECO:0000313" key="1">
    <source>
        <dbReference type="EMBL" id="CBY24053.1"/>
    </source>
</evidence>
<reference evidence="1" key="1">
    <citation type="journal article" date="2010" name="Science">
        <title>Plasticity of animal genome architecture unmasked by rapid evolution of a pelagic tunicate.</title>
        <authorList>
            <person name="Denoeud F."/>
            <person name="Henriet S."/>
            <person name="Mungpakdee S."/>
            <person name="Aury J.M."/>
            <person name="Da Silva C."/>
            <person name="Brinkmann H."/>
            <person name="Mikhaleva J."/>
            <person name="Olsen L.C."/>
            <person name="Jubin C."/>
            <person name="Canestro C."/>
            <person name="Bouquet J.M."/>
            <person name="Danks G."/>
            <person name="Poulain J."/>
            <person name="Campsteijn C."/>
            <person name="Adamski M."/>
            <person name="Cross I."/>
            <person name="Yadetie F."/>
            <person name="Muffato M."/>
            <person name="Louis A."/>
            <person name="Butcher S."/>
            <person name="Tsagkogeorga G."/>
            <person name="Konrad A."/>
            <person name="Singh S."/>
            <person name="Jensen M.F."/>
            <person name="Cong E.H."/>
            <person name="Eikeseth-Otteraa H."/>
            <person name="Noel B."/>
            <person name="Anthouard V."/>
            <person name="Porcel B.M."/>
            <person name="Kachouri-Lafond R."/>
            <person name="Nishino A."/>
            <person name="Ugolini M."/>
            <person name="Chourrout P."/>
            <person name="Nishida H."/>
            <person name="Aasland R."/>
            <person name="Huzurbazar S."/>
            <person name="Westhof E."/>
            <person name="Delsuc F."/>
            <person name="Lehrach H."/>
            <person name="Reinhardt R."/>
            <person name="Weissenbach J."/>
            <person name="Roy S.W."/>
            <person name="Artiguenave F."/>
            <person name="Postlethwait J.H."/>
            <person name="Manak J.R."/>
            <person name="Thompson E.M."/>
            <person name="Jaillon O."/>
            <person name="Du Pasquier L."/>
            <person name="Boudinot P."/>
            <person name="Liberles D.A."/>
            <person name="Volff J.N."/>
            <person name="Philippe H."/>
            <person name="Lenhard B."/>
            <person name="Roest Crollius H."/>
            <person name="Wincker P."/>
            <person name="Chourrout D."/>
        </authorList>
    </citation>
    <scope>NUCLEOTIDE SEQUENCE [LARGE SCALE GENOMIC DNA]</scope>
</reference>
<organism evidence="1">
    <name type="scientific">Oikopleura dioica</name>
    <name type="common">Tunicate</name>
    <dbReference type="NCBI Taxonomy" id="34765"/>
    <lineage>
        <taxon>Eukaryota</taxon>
        <taxon>Metazoa</taxon>
        <taxon>Chordata</taxon>
        <taxon>Tunicata</taxon>
        <taxon>Appendicularia</taxon>
        <taxon>Copelata</taxon>
        <taxon>Oikopleuridae</taxon>
        <taxon>Oikopleura</taxon>
    </lineage>
</organism>
<dbReference type="EMBL" id="FN653038">
    <property type="protein sequence ID" value="CBY24053.1"/>
    <property type="molecule type" value="Genomic_DNA"/>
</dbReference>
<proteinExistence type="predicted"/>
<sequence>MNEKKDLAIELFNLYEKNVNEPNRKKVLDGMLNHPSGHILAQCVFDRVDSSVFKLISKSEKVENGTYDSILDPAYCKRILRKFGYNDYVITFLKDGFKREHGRDPGSLSEIVKIIKEREEIKNQTATPKFVATFQENLEDLLDVRIGSEWIISEVAINGQPRVSTYHRRSEFMQKPYVYKICRSKPRVTRSTCIQLRQVHLKAPSDVIIEHETLLLEPFFITTHFSDTIEVYNLLDPQAAPMIIKRVSLKWIHLPSMENSGMNLYENDFRINGQLPESVLFLLNYQPNETTVRLECVEIKPSSINTLWIENIEINVPHVYNSVFWINRDNYIVRILDKETGRSQIYHVLLSQAKIVKYQHNHEFSLFPSDSYAIFEEKLVMISARATDVSMDRRFGFLSSEKEDNFKPVCFIESNVFDQHFINKEEIICARETDQSQVKIKRISIRKLLDFIDNEDQEKKIVHVKELTLPCIDLYDARITKVQEEETVVMGCSKIGRVLRERVGNLWQDKLHDCEKNGFASNRSWKAFLLAGSGVYDGREVGAAKMSPTGLSKDLTVLWTQQSRQKITAFHSGKKPLAFCCIAPHLAPKFIPRWSMIL</sequence>
<accession>E4XD19</accession>
<keyword evidence="2" id="KW-1185">Reference proteome</keyword>
<dbReference type="Proteomes" id="UP000001307">
    <property type="component" value="Unassembled WGS sequence"/>
</dbReference>
<gene>
    <name evidence="1" type="ORF">GSOID_T00008053001</name>
</gene>
<protein>
    <submittedName>
        <fullName evidence="1">Uncharacterized protein</fullName>
    </submittedName>
</protein>
<evidence type="ECO:0000313" key="2">
    <source>
        <dbReference type="Proteomes" id="UP000001307"/>
    </source>
</evidence>
<dbReference type="InParanoid" id="E4XD19"/>
<dbReference type="AlphaFoldDB" id="E4XD19"/>
<name>E4XD19_OIKDI</name>